<dbReference type="GO" id="GO:0046933">
    <property type="term" value="F:proton-transporting ATP synthase activity, rotational mechanism"/>
    <property type="evidence" value="ECO:0007669"/>
    <property type="project" value="UniProtKB-UniRule"/>
</dbReference>
<dbReference type="GO" id="GO:0005886">
    <property type="term" value="C:plasma membrane"/>
    <property type="evidence" value="ECO:0007669"/>
    <property type="project" value="UniProtKB-SubCell"/>
</dbReference>
<accession>A0A6G7PWB3</accession>
<evidence type="ECO:0000256" key="9">
    <source>
        <dbReference type="ARBA" id="ARBA00023065"/>
    </source>
</evidence>
<keyword evidence="8 12" id="KW-1133">Transmembrane helix</keyword>
<dbReference type="SUPFAM" id="SSF81336">
    <property type="entry name" value="F1F0 ATP synthase subunit A"/>
    <property type="match status" value="1"/>
</dbReference>
<dbReference type="GO" id="GO:0045259">
    <property type="term" value="C:proton-transporting ATP synthase complex"/>
    <property type="evidence" value="ECO:0007669"/>
    <property type="project" value="UniProtKB-KW"/>
</dbReference>
<name>A0A6G7PWB3_9BACT</name>
<dbReference type="CDD" id="cd00310">
    <property type="entry name" value="ATP-synt_Fo_a_6"/>
    <property type="match status" value="1"/>
</dbReference>
<dbReference type="PROSITE" id="PS00449">
    <property type="entry name" value="ATPASE_A"/>
    <property type="match status" value="1"/>
</dbReference>
<evidence type="ECO:0000256" key="6">
    <source>
        <dbReference type="ARBA" id="ARBA00022692"/>
    </source>
</evidence>
<protein>
    <recommendedName>
        <fullName evidence="12 13">ATP synthase subunit a</fullName>
    </recommendedName>
    <alternativeName>
        <fullName evidence="12">ATP synthase F0 sector subunit a</fullName>
    </alternativeName>
    <alternativeName>
        <fullName evidence="12">F-ATPase subunit 6</fullName>
    </alternativeName>
</protein>
<keyword evidence="7 12" id="KW-0375">Hydrogen ion transport</keyword>
<feature type="transmembrane region" description="Helical" evidence="12">
    <location>
        <begin position="149"/>
        <end position="168"/>
    </location>
</feature>
<proteinExistence type="inferred from homology"/>
<dbReference type="GO" id="GO:0042777">
    <property type="term" value="P:proton motive force-driven plasma membrane ATP synthesis"/>
    <property type="evidence" value="ECO:0007669"/>
    <property type="project" value="TreeGrafter"/>
</dbReference>
<dbReference type="PANTHER" id="PTHR42823:SF3">
    <property type="entry name" value="ATP SYNTHASE SUBUNIT A, CHLOROPLASTIC"/>
    <property type="match status" value="1"/>
</dbReference>
<feature type="transmembrane region" description="Helical" evidence="12">
    <location>
        <begin position="208"/>
        <end position="231"/>
    </location>
</feature>
<sequence length="238" mass="26700">MEHPILFLSLILDKLGLPAYGGNTVLAKLLAPYMVYSYFTCLFLIIIGKWGTAKLELIPRGKQNFFEFIVEALRDFSRDNLPNEEVFRMTFPLIATFFLYILTANLIGLIPGFMSPTANLNVTLGCTLITIVYYHFLGFRFHGLGYLKSFMGPIIWIAPMMIPIEIFSHIGRILSLSFRLFGNLVSKEILLGILVMLAGPFLAPLPVMVLGVLVCFIQALVFIVLSLAYFAGAVEEHH</sequence>
<organism evidence="14 15">
    <name type="scientific">Thermosulfuriphilus ammonigenes</name>
    <dbReference type="NCBI Taxonomy" id="1936021"/>
    <lineage>
        <taxon>Bacteria</taxon>
        <taxon>Pseudomonadati</taxon>
        <taxon>Thermodesulfobacteriota</taxon>
        <taxon>Thermodesulfobacteria</taxon>
        <taxon>Thermodesulfobacteriales</taxon>
        <taxon>Thermodesulfobacteriaceae</taxon>
        <taxon>Thermosulfuriphilus</taxon>
    </lineage>
</organism>
<evidence type="ECO:0000256" key="2">
    <source>
        <dbReference type="ARBA" id="ARBA00006810"/>
    </source>
</evidence>
<keyword evidence="4 12" id="KW-1003">Cell membrane</keyword>
<dbReference type="RefSeq" id="WP_166032064.1">
    <property type="nucleotide sequence ID" value="NZ_CP048877.1"/>
</dbReference>
<dbReference type="InterPro" id="IPR035908">
    <property type="entry name" value="F0_ATP_A_sf"/>
</dbReference>
<evidence type="ECO:0000256" key="10">
    <source>
        <dbReference type="ARBA" id="ARBA00023136"/>
    </source>
</evidence>
<dbReference type="AlphaFoldDB" id="A0A6G7PWB3"/>
<evidence type="ECO:0000256" key="8">
    <source>
        <dbReference type="ARBA" id="ARBA00022989"/>
    </source>
</evidence>
<feature type="transmembrane region" description="Helical" evidence="12">
    <location>
        <begin position="33"/>
        <end position="51"/>
    </location>
</feature>
<evidence type="ECO:0000256" key="7">
    <source>
        <dbReference type="ARBA" id="ARBA00022781"/>
    </source>
</evidence>
<reference evidence="14 15" key="1">
    <citation type="submission" date="2020-02" db="EMBL/GenBank/DDBJ databases">
        <title>Genome analysis of Thermosulfuriphilus ammonigenes ST65T, an anaerobic thermophilic chemolithoautotrophic bacterium isolated from a deep-sea hydrothermal vent.</title>
        <authorList>
            <person name="Slobodkina G."/>
            <person name="Allioux M."/>
            <person name="Merkel A."/>
            <person name="Alain K."/>
            <person name="Jebbar M."/>
            <person name="Slobodkin A."/>
        </authorList>
    </citation>
    <scope>NUCLEOTIDE SEQUENCE [LARGE SCALE GENOMIC DNA]</scope>
    <source>
        <strain evidence="14 15">ST65</strain>
    </source>
</reference>
<comment type="subcellular location">
    <subcellularLocation>
        <location evidence="12 13">Cell membrane</location>
        <topology evidence="12 13">Multi-pass membrane protein</topology>
    </subcellularLocation>
    <subcellularLocation>
        <location evidence="1">Membrane</location>
        <topology evidence="1">Multi-pass membrane protein</topology>
    </subcellularLocation>
</comment>
<evidence type="ECO:0000256" key="1">
    <source>
        <dbReference type="ARBA" id="ARBA00004141"/>
    </source>
</evidence>
<keyword evidence="11 12" id="KW-0066">ATP synthesis</keyword>
<dbReference type="PRINTS" id="PR00123">
    <property type="entry name" value="ATPASEA"/>
</dbReference>
<dbReference type="HAMAP" id="MF_01393">
    <property type="entry name" value="ATP_synth_a_bact"/>
    <property type="match status" value="1"/>
</dbReference>
<dbReference type="Gene3D" id="1.20.120.220">
    <property type="entry name" value="ATP synthase, F0 complex, subunit A"/>
    <property type="match status" value="1"/>
</dbReference>
<dbReference type="EMBL" id="CP048877">
    <property type="protein sequence ID" value="QIJ71846.1"/>
    <property type="molecule type" value="Genomic_DNA"/>
</dbReference>
<evidence type="ECO:0000256" key="4">
    <source>
        <dbReference type="ARBA" id="ARBA00022475"/>
    </source>
</evidence>
<keyword evidence="15" id="KW-1185">Reference proteome</keyword>
<feature type="transmembrane region" description="Helical" evidence="12">
    <location>
        <begin position="118"/>
        <end position="137"/>
    </location>
</feature>
<dbReference type="Pfam" id="PF00119">
    <property type="entry name" value="ATP-synt_A"/>
    <property type="match status" value="1"/>
</dbReference>
<keyword evidence="6 12" id="KW-0812">Transmembrane</keyword>
<keyword evidence="10 12" id="KW-0472">Membrane</keyword>
<dbReference type="InterPro" id="IPR045082">
    <property type="entry name" value="ATP_syn_F0_a_bact/chloroplast"/>
</dbReference>
<keyword evidence="9 12" id="KW-0406">Ion transport</keyword>
<dbReference type="InterPro" id="IPR000568">
    <property type="entry name" value="ATP_synth_F0_asu"/>
</dbReference>
<evidence type="ECO:0000313" key="14">
    <source>
        <dbReference type="EMBL" id="QIJ71846.1"/>
    </source>
</evidence>
<evidence type="ECO:0000256" key="3">
    <source>
        <dbReference type="ARBA" id="ARBA00022448"/>
    </source>
</evidence>
<dbReference type="Proteomes" id="UP000502179">
    <property type="component" value="Chromosome"/>
</dbReference>
<dbReference type="PANTHER" id="PTHR42823">
    <property type="entry name" value="ATP SYNTHASE SUBUNIT A, CHLOROPLASTIC"/>
    <property type="match status" value="1"/>
</dbReference>
<comment type="similarity">
    <text evidence="2 12 13">Belongs to the ATPase A chain family.</text>
</comment>
<dbReference type="KEGG" id="tav:G4V39_06025"/>
<feature type="transmembrane region" description="Helical" evidence="12">
    <location>
        <begin position="180"/>
        <end position="202"/>
    </location>
</feature>
<feature type="transmembrane region" description="Helical" evidence="12">
    <location>
        <begin position="89"/>
        <end position="111"/>
    </location>
</feature>
<dbReference type="NCBIfam" id="TIGR01131">
    <property type="entry name" value="ATP_synt_6_or_A"/>
    <property type="match status" value="1"/>
</dbReference>
<gene>
    <name evidence="12 14" type="primary">atpB</name>
    <name evidence="14" type="ORF">G4V39_06025</name>
</gene>
<evidence type="ECO:0000256" key="5">
    <source>
        <dbReference type="ARBA" id="ARBA00022547"/>
    </source>
</evidence>
<dbReference type="InterPro" id="IPR023011">
    <property type="entry name" value="ATP_synth_F0_asu_AS"/>
</dbReference>
<evidence type="ECO:0000256" key="12">
    <source>
        <dbReference type="HAMAP-Rule" id="MF_01393"/>
    </source>
</evidence>
<evidence type="ECO:0000256" key="11">
    <source>
        <dbReference type="ARBA" id="ARBA00023310"/>
    </source>
</evidence>
<comment type="function">
    <text evidence="12 13">Key component of the proton channel; it plays a direct role in the translocation of protons across the membrane.</text>
</comment>
<keyword evidence="5 12" id="KW-0138">CF(0)</keyword>
<keyword evidence="3 12" id="KW-0813">Transport</keyword>
<evidence type="ECO:0000313" key="15">
    <source>
        <dbReference type="Proteomes" id="UP000502179"/>
    </source>
</evidence>
<evidence type="ECO:0000256" key="13">
    <source>
        <dbReference type="RuleBase" id="RU000483"/>
    </source>
</evidence>